<dbReference type="GO" id="GO:0000070">
    <property type="term" value="P:mitotic sister chromatid segregation"/>
    <property type="evidence" value="ECO:0007669"/>
    <property type="project" value="TreeGrafter"/>
</dbReference>
<evidence type="ECO:0000259" key="1">
    <source>
        <dbReference type="Pfam" id="PF10493"/>
    </source>
</evidence>
<dbReference type="GeneID" id="103512789"/>
<gene>
    <name evidence="3" type="primary">LOC103512789</name>
</gene>
<dbReference type="GO" id="GO:0031267">
    <property type="term" value="F:small GTPase binding"/>
    <property type="evidence" value="ECO:0007669"/>
    <property type="project" value="TreeGrafter"/>
</dbReference>
<dbReference type="Pfam" id="PF10493">
    <property type="entry name" value="Rod_C"/>
    <property type="match status" value="1"/>
</dbReference>
<dbReference type="GO" id="GO:1990423">
    <property type="term" value="C:RZZ complex"/>
    <property type="evidence" value="ECO:0007669"/>
    <property type="project" value="TreeGrafter"/>
</dbReference>
<keyword evidence="2" id="KW-1185">Reference proteome</keyword>
<dbReference type="AlphaFoldDB" id="A0A3Q0J0H4"/>
<name>A0A3Q0J0H4_DIACI</name>
<dbReference type="PaxDb" id="121845-A0A3Q0J0H4"/>
<sequence length="252" mass="29464">MRIVRFICFRACYILQRDNEFASFLLSRAFPDTDSQPTSVRLRALQCLFAIKSYDSLVQMTGRGDLKYYLEDLHFVMELENLGFSYTMEEFQSWSKGDLIQYLLSRSNTYCTRLAFKLIVHYQVKETTLINEILNQMMSYNMVDELVTFLPKISDMNNHLSSMWNSIVDTLLSKCHPNMDKFESEFERIIRTIISCPQVDYLNTDNIEYHLTRLNRKEAMSRIFIHNKLVQNTANTSLSNGQAELNGGDSML</sequence>
<evidence type="ECO:0000313" key="2">
    <source>
        <dbReference type="Proteomes" id="UP000079169"/>
    </source>
</evidence>
<evidence type="ECO:0000313" key="3">
    <source>
        <dbReference type="RefSeq" id="XP_026681979.1"/>
    </source>
</evidence>
<dbReference type="PANTHER" id="PTHR15688:SF1">
    <property type="entry name" value="KINETOCHORE-ASSOCIATED PROTEIN 1"/>
    <property type="match status" value="1"/>
</dbReference>
<dbReference type="GO" id="GO:0005828">
    <property type="term" value="C:kinetochore microtubule"/>
    <property type="evidence" value="ECO:0007669"/>
    <property type="project" value="TreeGrafter"/>
</dbReference>
<feature type="domain" description="RZZ complex subunit KNTC1/ROD C-terminal" evidence="1">
    <location>
        <begin position="10"/>
        <end position="217"/>
    </location>
</feature>
<accession>A0A3Q0J0H4</accession>
<dbReference type="GO" id="GO:0007094">
    <property type="term" value="P:mitotic spindle assembly checkpoint signaling"/>
    <property type="evidence" value="ECO:0007669"/>
    <property type="project" value="TreeGrafter"/>
</dbReference>
<dbReference type="GO" id="GO:1903394">
    <property type="term" value="P:protein localization to kinetochore involved in kinetochore assembly"/>
    <property type="evidence" value="ECO:0007669"/>
    <property type="project" value="TreeGrafter"/>
</dbReference>
<dbReference type="InterPro" id="IPR019527">
    <property type="entry name" value="RZZ-complex_KNTC1/ROD_C"/>
</dbReference>
<protein>
    <submittedName>
        <fullName evidence="3">Uncharacterized protein LOC103512789</fullName>
    </submittedName>
</protein>
<dbReference type="PANTHER" id="PTHR15688">
    <property type="entry name" value="KINETOCHORE-ASSOCIATED PROTEIN 1"/>
    <property type="match status" value="1"/>
</dbReference>
<dbReference type="GO" id="GO:0005737">
    <property type="term" value="C:cytoplasm"/>
    <property type="evidence" value="ECO:0007669"/>
    <property type="project" value="TreeGrafter"/>
</dbReference>
<dbReference type="RefSeq" id="XP_026681979.1">
    <property type="nucleotide sequence ID" value="XM_026826178.1"/>
</dbReference>
<reference evidence="3" key="1">
    <citation type="submission" date="2025-08" db="UniProtKB">
        <authorList>
            <consortium name="RefSeq"/>
        </authorList>
    </citation>
    <scope>IDENTIFICATION</scope>
</reference>
<proteinExistence type="predicted"/>
<dbReference type="STRING" id="121845.A0A3Q0J0H4"/>
<dbReference type="Proteomes" id="UP000079169">
    <property type="component" value="Unplaced"/>
</dbReference>
<organism evidence="2 3">
    <name type="scientific">Diaphorina citri</name>
    <name type="common">Asian citrus psyllid</name>
    <dbReference type="NCBI Taxonomy" id="121845"/>
    <lineage>
        <taxon>Eukaryota</taxon>
        <taxon>Metazoa</taxon>
        <taxon>Ecdysozoa</taxon>
        <taxon>Arthropoda</taxon>
        <taxon>Hexapoda</taxon>
        <taxon>Insecta</taxon>
        <taxon>Pterygota</taxon>
        <taxon>Neoptera</taxon>
        <taxon>Paraneoptera</taxon>
        <taxon>Hemiptera</taxon>
        <taxon>Sternorrhyncha</taxon>
        <taxon>Psylloidea</taxon>
        <taxon>Psyllidae</taxon>
        <taxon>Diaphorininae</taxon>
        <taxon>Diaphorina</taxon>
    </lineage>
</organism>
<dbReference type="KEGG" id="dci:103512789"/>
<dbReference type="InterPro" id="IPR052802">
    <property type="entry name" value="KNTC1"/>
</dbReference>